<gene>
    <name evidence="17" type="primary">lpxC</name>
    <name evidence="18" type="synonym">fabZ</name>
    <name evidence="19" type="ORF">M23134_04389</name>
</gene>
<organism evidence="19 20">
    <name type="scientific">Microscilla marina ATCC 23134</name>
    <dbReference type="NCBI Taxonomy" id="313606"/>
    <lineage>
        <taxon>Bacteria</taxon>
        <taxon>Pseudomonadati</taxon>
        <taxon>Bacteroidota</taxon>
        <taxon>Cytophagia</taxon>
        <taxon>Cytophagales</taxon>
        <taxon>Microscillaceae</taxon>
        <taxon>Microscilla</taxon>
    </lineage>
</organism>
<proteinExistence type="inferred from homology"/>
<dbReference type="AlphaFoldDB" id="A1ZM10"/>
<dbReference type="Gene3D" id="3.10.129.10">
    <property type="entry name" value="Hotdog Thioesterase"/>
    <property type="match status" value="1"/>
</dbReference>
<feature type="active site" description="Proton donor" evidence="17">
    <location>
        <position position="288"/>
    </location>
</feature>
<dbReference type="GO" id="GO:0006633">
    <property type="term" value="P:fatty acid biosynthetic process"/>
    <property type="evidence" value="ECO:0007669"/>
    <property type="project" value="UniProtKB-UniRule"/>
</dbReference>
<feature type="active site" evidence="18">
    <location>
        <position position="365"/>
    </location>
</feature>
<evidence type="ECO:0000256" key="2">
    <source>
        <dbReference type="ARBA" id="ARBA00002923"/>
    </source>
</evidence>
<dbReference type="GO" id="GO:0005737">
    <property type="term" value="C:cytoplasm"/>
    <property type="evidence" value="ECO:0007669"/>
    <property type="project" value="UniProtKB-SubCell"/>
</dbReference>
<evidence type="ECO:0000256" key="4">
    <source>
        <dbReference type="ARBA" id="ARBA00005002"/>
    </source>
</evidence>
<dbReference type="HAMAP" id="MF_00406">
    <property type="entry name" value="FabZ"/>
    <property type="match status" value="1"/>
</dbReference>
<evidence type="ECO:0000256" key="7">
    <source>
        <dbReference type="ARBA" id="ARBA00022556"/>
    </source>
</evidence>
<dbReference type="InterPro" id="IPR010084">
    <property type="entry name" value="FabZ"/>
</dbReference>
<dbReference type="GO" id="GO:0016020">
    <property type="term" value="C:membrane"/>
    <property type="evidence" value="ECO:0007669"/>
    <property type="project" value="GOC"/>
</dbReference>
<comment type="cofactor">
    <cofactor evidence="1 17">
        <name>Zn(2+)</name>
        <dbReference type="ChEBI" id="CHEBI:29105"/>
    </cofactor>
</comment>
<comment type="pathway">
    <text evidence="4 17">Glycolipid biosynthesis; lipid IV(A) biosynthesis; lipid IV(A) from (3R)-3-hydroxytetradecanoyl-[acyl-carrier-protein] and UDP-N-acetyl-alpha-D-glucosamine: step 2/6.</text>
</comment>
<comment type="similarity">
    <text evidence="15">In the N-terminal section; belongs to the LpxC family.</text>
</comment>
<dbReference type="EC" id="3.5.1.108" evidence="17"/>
<dbReference type="SUPFAM" id="SSF54211">
    <property type="entry name" value="Ribosomal protein S5 domain 2-like"/>
    <property type="match status" value="2"/>
</dbReference>
<dbReference type="PANTHER" id="PTHR33694">
    <property type="entry name" value="UDP-3-O-ACYL-N-ACETYLGLUCOSAMINE DEACETYLASE 1, MITOCHONDRIAL-RELATED"/>
    <property type="match status" value="1"/>
</dbReference>
<dbReference type="InterPro" id="IPR013114">
    <property type="entry name" value="FabA_FabZ"/>
</dbReference>
<keyword evidence="6 17" id="KW-0444">Lipid biosynthesis</keyword>
<dbReference type="OrthoDB" id="9772788at2"/>
<keyword evidence="8 17" id="KW-0479">Metal-binding</keyword>
<dbReference type="GO" id="GO:0019171">
    <property type="term" value="F:(3R)-hydroxyacyl-[acyl-carrier-protein] dehydratase activity"/>
    <property type="evidence" value="ECO:0007669"/>
    <property type="project" value="UniProtKB-EC"/>
</dbReference>
<feature type="binding site" evidence="17">
    <location>
        <position position="79"/>
    </location>
    <ligand>
        <name>Zn(2+)</name>
        <dbReference type="ChEBI" id="CHEBI:29105"/>
    </ligand>
</feature>
<comment type="function">
    <text evidence="14 18">Involved in unsaturated fatty acids biosynthesis. Catalyzes the dehydration of short chain beta-hydroxyacyl-ACPs and long chain saturated and unsaturated beta-hydroxyacyl-ACPs.</text>
</comment>
<dbReference type="NCBIfam" id="NF009667">
    <property type="entry name" value="PRK13188.1"/>
    <property type="match status" value="1"/>
</dbReference>
<dbReference type="NCBIfam" id="TIGR00325">
    <property type="entry name" value="lpxC"/>
    <property type="match status" value="1"/>
</dbReference>
<evidence type="ECO:0000256" key="16">
    <source>
        <dbReference type="ARBA" id="ARBA00061355"/>
    </source>
</evidence>
<evidence type="ECO:0000256" key="14">
    <source>
        <dbReference type="ARBA" id="ARBA00025049"/>
    </source>
</evidence>
<comment type="subcellular location">
    <subcellularLocation>
        <location evidence="3 18">Cytoplasm</location>
    </subcellularLocation>
</comment>
<dbReference type="RefSeq" id="WP_002697787.1">
    <property type="nucleotide sequence ID" value="NZ_AAWS01000015.1"/>
</dbReference>
<evidence type="ECO:0000256" key="10">
    <source>
        <dbReference type="ARBA" id="ARBA00022833"/>
    </source>
</evidence>
<evidence type="ECO:0000256" key="6">
    <source>
        <dbReference type="ARBA" id="ARBA00022516"/>
    </source>
</evidence>
<evidence type="ECO:0000256" key="1">
    <source>
        <dbReference type="ARBA" id="ARBA00001947"/>
    </source>
</evidence>
<evidence type="ECO:0000256" key="11">
    <source>
        <dbReference type="ARBA" id="ARBA00023098"/>
    </source>
</evidence>
<reference evidence="19 20" key="1">
    <citation type="submission" date="2007-01" db="EMBL/GenBank/DDBJ databases">
        <authorList>
            <person name="Haygood M."/>
            <person name="Podell S."/>
            <person name="Anderson C."/>
            <person name="Hopkinson B."/>
            <person name="Roe K."/>
            <person name="Barbeau K."/>
            <person name="Gaasterland T."/>
            <person name="Ferriera S."/>
            <person name="Johnson J."/>
            <person name="Kravitz S."/>
            <person name="Beeson K."/>
            <person name="Sutton G."/>
            <person name="Rogers Y.-H."/>
            <person name="Friedman R."/>
            <person name="Frazier M."/>
            <person name="Venter J.C."/>
        </authorList>
    </citation>
    <scope>NUCLEOTIDE SEQUENCE [LARGE SCALE GENOMIC DNA]</scope>
    <source>
        <strain evidence="19 20">ATCC 23134</strain>
    </source>
</reference>
<comment type="similarity">
    <text evidence="17">Belongs to the LpxC family.</text>
</comment>
<dbReference type="EMBL" id="AAWS01000015">
    <property type="protein sequence ID" value="EAY28542.1"/>
    <property type="molecule type" value="Genomic_DNA"/>
</dbReference>
<evidence type="ECO:0000256" key="3">
    <source>
        <dbReference type="ARBA" id="ARBA00004496"/>
    </source>
</evidence>
<dbReference type="Gene3D" id="3.30.230.20">
    <property type="entry name" value="lpxc deacetylase, domain 1"/>
    <property type="match status" value="1"/>
</dbReference>
<comment type="function">
    <text evidence="2 17">Catalyzes the hydrolysis of UDP-3-O-myristoyl-N-acetylglucosamine to form UDP-3-O-myristoylglucosamine and acetate, the committed step in lipid A biosynthesis.</text>
</comment>
<comment type="catalytic activity">
    <reaction evidence="13 17">
        <text>a UDP-3-O-[(3R)-3-hydroxyacyl]-N-acetyl-alpha-D-glucosamine + H2O = a UDP-3-O-[(3R)-3-hydroxyacyl]-alpha-D-glucosamine + acetate</text>
        <dbReference type="Rhea" id="RHEA:67816"/>
        <dbReference type="ChEBI" id="CHEBI:15377"/>
        <dbReference type="ChEBI" id="CHEBI:30089"/>
        <dbReference type="ChEBI" id="CHEBI:137740"/>
        <dbReference type="ChEBI" id="CHEBI:173225"/>
        <dbReference type="EC" id="3.5.1.108"/>
    </reaction>
</comment>
<dbReference type="GO" id="GO:0046872">
    <property type="term" value="F:metal ion binding"/>
    <property type="evidence" value="ECO:0007669"/>
    <property type="project" value="UniProtKB-KW"/>
</dbReference>
<evidence type="ECO:0000256" key="5">
    <source>
        <dbReference type="ARBA" id="ARBA00022490"/>
    </source>
</evidence>
<dbReference type="InterPro" id="IPR029069">
    <property type="entry name" value="HotDog_dom_sf"/>
</dbReference>
<dbReference type="HAMAP" id="MF_00388">
    <property type="entry name" value="LpxC"/>
    <property type="match status" value="1"/>
</dbReference>
<evidence type="ECO:0000313" key="20">
    <source>
        <dbReference type="Proteomes" id="UP000004095"/>
    </source>
</evidence>
<dbReference type="CDD" id="cd01288">
    <property type="entry name" value="FabZ"/>
    <property type="match status" value="1"/>
</dbReference>
<dbReference type="PANTHER" id="PTHR33694:SF1">
    <property type="entry name" value="UDP-3-O-ACYL-N-ACETYLGLUCOSAMINE DEACETYLASE 1, MITOCHONDRIAL-RELATED"/>
    <property type="match status" value="1"/>
</dbReference>
<keyword evidence="5 18" id="KW-0963">Cytoplasm</keyword>
<dbReference type="Pfam" id="PF07977">
    <property type="entry name" value="FabA"/>
    <property type="match status" value="1"/>
</dbReference>
<evidence type="ECO:0000256" key="8">
    <source>
        <dbReference type="ARBA" id="ARBA00022723"/>
    </source>
</evidence>
<evidence type="ECO:0000256" key="12">
    <source>
        <dbReference type="ARBA" id="ARBA00023239"/>
    </source>
</evidence>
<sequence length="464" mass="51502">MNIKQQTIKKTVTVSGVGLHTGVPANMTFLPAKPNHGIKFQRTDLEGSPIVDADVDNVVDLSRGTTIEQSGARVNTVEHTLAALVGLEIDNVLIQLDGPEPPIMDGSSIQFVEALQEAGVEEQNALRNYFEINENIYYRDTANNIEIGAFPLNDYRLTVMVDYNSPVLGSQHATLNNIKDFPSEIAACRTFCFLHELEMLYKQNLIQGGNVKNAIVIVDRMIDSSELDHLKEIFNQPKVEVRKEGILNNVELRFKNEPARHKLLDLVGDLALAGRPIKGQILAARPGHAANVAFAKKLKKHMKEAKNSIPEYDPKLPALMDIQGILNILPHRYPFALIDKIYHLDDKTVAGIKNVTVNEPFFTGHFPGEPVMPGVLQIEAMAQTGGILVLRTLPNPDDYRAYIISIDKCRFKKMVVPGDTIIFKCELKYPIRRGIATMHGQAFVAGELVCEAQLSASIVKKNEK</sequence>
<dbReference type="InterPro" id="IPR004463">
    <property type="entry name" value="UDP-acyl_GlcNac_deAcase"/>
</dbReference>
<comment type="similarity">
    <text evidence="18">Belongs to the thioester dehydratase family. FabZ subfamily.</text>
</comment>
<dbReference type="eggNOG" id="COG0774">
    <property type="taxonomic scope" value="Bacteria"/>
</dbReference>
<evidence type="ECO:0000256" key="18">
    <source>
        <dbReference type="HAMAP-Rule" id="MF_00406"/>
    </source>
</evidence>
<feature type="binding site" evidence="17">
    <location>
        <position position="261"/>
    </location>
    <ligand>
        <name>Zn(2+)</name>
        <dbReference type="ChEBI" id="CHEBI:29105"/>
    </ligand>
</feature>
<keyword evidence="12 18" id="KW-0456">Lyase</keyword>
<evidence type="ECO:0000256" key="17">
    <source>
        <dbReference type="HAMAP-Rule" id="MF_00388"/>
    </source>
</evidence>
<evidence type="ECO:0000256" key="13">
    <source>
        <dbReference type="ARBA" id="ARBA00024535"/>
    </source>
</evidence>
<comment type="similarity">
    <text evidence="16">In the C-terminal section; belongs to the thioester dehydratase family.</text>
</comment>
<keyword evidence="9 17" id="KW-0378">Hydrolase</keyword>
<evidence type="ECO:0000313" key="19">
    <source>
        <dbReference type="EMBL" id="EAY28542.1"/>
    </source>
</evidence>
<dbReference type="EC" id="4.2.1.59" evidence="18"/>
<dbReference type="GO" id="GO:0009245">
    <property type="term" value="P:lipid A biosynthetic process"/>
    <property type="evidence" value="ECO:0007669"/>
    <property type="project" value="UniProtKB-UniRule"/>
</dbReference>
<name>A1ZM10_MICM2</name>
<feature type="binding site" evidence="17">
    <location>
        <position position="265"/>
    </location>
    <ligand>
        <name>Zn(2+)</name>
        <dbReference type="ChEBI" id="CHEBI:29105"/>
    </ligand>
</feature>
<dbReference type="InterPro" id="IPR011334">
    <property type="entry name" value="UDP-acyl_GlcNac_deAcase_C"/>
</dbReference>
<dbReference type="eggNOG" id="COG0764">
    <property type="taxonomic scope" value="Bacteria"/>
</dbReference>
<dbReference type="NCBIfam" id="TIGR01750">
    <property type="entry name" value="fabZ"/>
    <property type="match status" value="1"/>
</dbReference>
<dbReference type="NCBIfam" id="NF000582">
    <property type="entry name" value="PRK00006.1"/>
    <property type="match status" value="1"/>
</dbReference>
<evidence type="ECO:0000256" key="15">
    <source>
        <dbReference type="ARBA" id="ARBA00061221"/>
    </source>
</evidence>
<keyword evidence="7 17" id="KW-0441">Lipid A biosynthesis</keyword>
<dbReference type="Proteomes" id="UP000004095">
    <property type="component" value="Unassembled WGS sequence"/>
</dbReference>
<accession>A1ZM10</accession>
<dbReference type="Gene3D" id="3.30.1700.10">
    <property type="entry name" value="lpxc deacetylase, domain 2"/>
    <property type="match status" value="1"/>
</dbReference>
<dbReference type="GO" id="GO:0103117">
    <property type="term" value="F:UDP-3-O-acyl-N-acetylglucosamine deacetylase activity"/>
    <property type="evidence" value="ECO:0007669"/>
    <property type="project" value="UniProtKB-UniRule"/>
</dbReference>
<dbReference type="FunFam" id="3.10.129.10:FF:000001">
    <property type="entry name" value="3-hydroxyacyl-[acyl-carrier-protein] dehydratase FabZ"/>
    <property type="match status" value="1"/>
</dbReference>
<dbReference type="Pfam" id="PF03331">
    <property type="entry name" value="LpxC"/>
    <property type="match status" value="2"/>
</dbReference>
<evidence type="ECO:0000256" key="9">
    <source>
        <dbReference type="ARBA" id="ARBA00022801"/>
    </source>
</evidence>
<dbReference type="UniPathway" id="UPA00359">
    <property type="reaction ID" value="UER00478"/>
</dbReference>
<comment type="caution">
    <text evidence="19">The sequence shown here is derived from an EMBL/GenBank/DDBJ whole genome shotgun (WGS) entry which is preliminary data.</text>
</comment>
<dbReference type="SUPFAM" id="SSF54637">
    <property type="entry name" value="Thioesterase/thiol ester dehydrase-isomerase"/>
    <property type="match status" value="1"/>
</dbReference>
<keyword evidence="20" id="KW-1185">Reference proteome</keyword>
<keyword evidence="10 17" id="KW-0862">Zinc</keyword>
<keyword evidence="11 17" id="KW-0443">Lipid metabolism</keyword>
<protein>
    <recommendedName>
        <fullName evidence="17 18">Multifunctional fusion protein</fullName>
    </recommendedName>
    <domain>
        <recommendedName>
            <fullName evidence="18">3-hydroxyacyl-[acyl-carrier-protein] dehydratase FabZ</fullName>
            <ecNumber evidence="18">4.2.1.59</ecNumber>
        </recommendedName>
        <alternativeName>
            <fullName evidence="18">(3R)-hydroxymyristoyl-[acyl-carrier-protein] dehydratase</fullName>
        </alternativeName>
        <alternativeName>
            <fullName evidence="18">Beta-hydroxyacyl-ACP dehydratase</fullName>
            <shortName evidence="18">(3R)-hydroxymyristoyl-ACP dehydrase</shortName>
        </alternativeName>
    </domain>
    <domain>
        <recommendedName>
            <fullName evidence="17">UDP-3-O-acyl-N-acetylglucosamine deacetylase</fullName>
            <shortName evidence="17">UDP-3-O-acyl-GlcNAc deacetylase</shortName>
            <ecNumber evidence="17">3.5.1.108</ecNumber>
        </recommendedName>
        <alternativeName>
            <fullName evidence="17">UDP-3-O-[R-3-hydroxymyristoyl]-N-acetylglucosamine deacetylase</fullName>
        </alternativeName>
    </domain>
</protein>
<dbReference type="InterPro" id="IPR015870">
    <property type="entry name" value="UDP-acyl_N-AcGlcN_deAcase_N"/>
</dbReference>
<comment type="catalytic activity">
    <reaction evidence="18">
        <text>a (3R)-hydroxyacyl-[ACP] = a (2E)-enoyl-[ACP] + H2O</text>
        <dbReference type="Rhea" id="RHEA:13097"/>
        <dbReference type="Rhea" id="RHEA-COMP:9925"/>
        <dbReference type="Rhea" id="RHEA-COMP:9945"/>
        <dbReference type="ChEBI" id="CHEBI:15377"/>
        <dbReference type="ChEBI" id="CHEBI:78784"/>
        <dbReference type="ChEBI" id="CHEBI:78827"/>
        <dbReference type="EC" id="4.2.1.59"/>
    </reaction>
</comment>
<dbReference type="InterPro" id="IPR020568">
    <property type="entry name" value="Ribosomal_Su5_D2-typ_SF"/>
</dbReference>